<dbReference type="GO" id="GO:0031124">
    <property type="term" value="P:mRNA 3'-end processing"/>
    <property type="evidence" value="ECO:0007669"/>
    <property type="project" value="InterPro"/>
</dbReference>
<proteinExistence type="predicted"/>
<dbReference type="PANTHER" id="PTHR15921:SF12">
    <property type="entry name" value="POLYADENYLATION AND CLEAVAGE FACTOR HOMOLOG 4"/>
    <property type="match status" value="1"/>
</dbReference>
<dbReference type="PROSITE" id="PS51391">
    <property type="entry name" value="CID"/>
    <property type="match status" value="1"/>
</dbReference>
<evidence type="ECO:0000256" key="2">
    <source>
        <dbReference type="SAM" id="MobiDB-lite"/>
    </source>
</evidence>
<dbReference type="CDD" id="cd16982">
    <property type="entry name" value="CID_Pcf11"/>
    <property type="match status" value="1"/>
</dbReference>
<keyword evidence="1" id="KW-0507">mRNA processing</keyword>
<keyword evidence="4" id="KW-1185">Reference proteome</keyword>
<dbReference type="GO" id="GO:0005737">
    <property type="term" value="C:cytoplasm"/>
    <property type="evidence" value="ECO:0007669"/>
    <property type="project" value="TreeGrafter"/>
</dbReference>
<evidence type="ECO:0000313" key="5">
    <source>
        <dbReference type="RefSeq" id="XP_027111567.1"/>
    </source>
</evidence>
<reference evidence="4" key="1">
    <citation type="journal article" date="2025" name="Foods">
        <title>Unveiling the Microbial Signatures of Arabica Coffee Cherries: Insights into Ripeness Specific Diversity, Functional Traits, and Implications for Quality and Safety.</title>
        <authorList>
            <consortium name="RefSeq"/>
            <person name="Tenea G.N."/>
            <person name="Cifuentes V."/>
            <person name="Reyes P."/>
            <person name="Cevallos-Vallejos M."/>
        </authorList>
    </citation>
    <scope>NUCLEOTIDE SEQUENCE [LARGE SCALE GENOMIC DNA]</scope>
</reference>
<dbReference type="Proteomes" id="UP001652660">
    <property type="component" value="Chromosome 2e"/>
</dbReference>
<sequence length="1006" mass="109469">MNISTANGGGGGGGGGAGGGSFGNSNRTMANDVVSKPVATSILDRFRDMLKEREDELRVSEGGDVVLLSSDDVVRLYEVVLSDLVFNSKPVITDLTIIAGEQRRHGQGIADAICARIIEAPVEQKLPFLYLLDSIVKNIGRDYVRYFSARLPEVFCEAYNQVHPNMYPSMRHLFKTWSSVFHSSVLRKIEALLEFSPPMNDQPSSLTSGRASESPRPTHGIHVNPKYLEARRQLGHATADAAVTERLSLRDHTDNTASGLGAVKMIRPSAARLAGSSSPYGVKHGRSLSPSLDNIAVDGSPRRAAEKASPSQSGFEYGFARTSGRHEEASDWQRNTLTNGTSVKFETPAYRYNNGIDLDRPRALIDAYGIDEREKPPSHKHLKVDHSIVNGINKSASLKTWQNTEEEEFNWEDMSPTLGDSSRNNDLFSSSIPPSANFRTRPGFRTHPDPHLATSDFRNNFSKQAQLPIFSDSSPSENVSAVSQSVRGVIKKVAGFRDENKHVSSSHFPKDGFSMPQSHVRSSQQHLSIKGSGRNHQMSFSGMGIAPSSEYKPPSVSNFPNADPRIRGPSAVVSRIGSSGFASLTPEMQSIATPASMGVPPSVNIRASYHQALLASPPMHEQIGYQPDAVGHQGMTMPNFPGQQLGSIENNPVSMPQPSSQPRGLIPPNLQVGPHVNLSYSQPQPLPSQEARQNMVPPVPYLPPSNLVRPPLDYGYVPQAHGVHAIMGAGLQNVIPNVQSSMPVPSIVNASLSLPGVSMPPLQGSRPVSSTMIHITQNPGPVGPNPPAGGPLSGLFNTLMAQGLISLTKEAPMQDSMVLDFNQDTLRVRHESAIKALYADLPRQCTACGVRFKCQEAHSSHMDWHVKRNRKSKNKQKPSRNWFVRVDMWLRNAEALGTDAVPSFLPIEDAVEKNDDEELAVPADDDQKFCALCGEPFDDFYSDETEEWMYRGAVYMNAPTGSTAGMNRSQLGPIIHSKCRSETSGASAEVLSKDRGGYTGEGSEKK</sequence>
<dbReference type="SMART" id="SM00582">
    <property type="entry name" value="RPR"/>
    <property type="match status" value="1"/>
</dbReference>
<dbReference type="GeneID" id="113730820"/>
<feature type="compositionally biased region" description="Basic and acidic residues" evidence="2">
    <location>
        <begin position="991"/>
        <end position="1006"/>
    </location>
</feature>
<feature type="region of interest" description="Disordered" evidence="2">
    <location>
        <begin position="644"/>
        <end position="677"/>
    </location>
</feature>
<dbReference type="RefSeq" id="XP_027111567.1">
    <property type="nucleotide sequence ID" value="XM_027255766.2"/>
</dbReference>
<feature type="compositionally biased region" description="Polar residues" evidence="2">
    <location>
        <begin position="199"/>
        <end position="211"/>
    </location>
</feature>
<dbReference type="InterPro" id="IPR006569">
    <property type="entry name" value="CID_dom"/>
</dbReference>
<feature type="region of interest" description="Disordered" evidence="2">
    <location>
        <begin position="199"/>
        <end position="219"/>
    </location>
</feature>
<name>A0A6P6WBT2_COFAR</name>
<dbReference type="PANTHER" id="PTHR15921">
    <property type="entry name" value="PRE-MRNA CLEAVAGE COMPLEX II"/>
    <property type="match status" value="1"/>
</dbReference>
<dbReference type="GO" id="GO:0000993">
    <property type="term" value="F:RNA polymerase II complex binding"/>
    <property type="evidence" value="ECO:0007669"/>
    <property type="project" value="InterPro"/>
</dbReference>
<accession>A0A6P6WBT2</accession>
<dbReference type="GO" id="GO:0005849">
    <property type="term" value="C:mRNA cleavage factor complex"/>
    <property type="evidence" value="ECO:0007669"/>
    <property type="project" value="TreeGrafter"/>
</dbReference>
<dbReference type="SUPFAM" id="SSF48464">
    <property type="entry name" value="ENTH/VHS domain"/>
    <property type="match status" value="1"/>
</dbReference>
<evidence type="ECO:0000256" key="1">
    <source>
        <dbReference type="ARBA" id="ARBA00022664"/>
    </source>
</evidence>
<dbReference type="Pfam" id="PF04818">
    <property type="entry name" value="CID"/>
    <property type="match status" value="1"/>
</dbReference>
<reference evidence="5" key="2">
    <citation type="submission" date="2025-08" db="UniProtKB">
        <authorList>
            <consortium name="RefSeq"/>
        </authorList>
    </citation>
    <scope>IDENTIFICATION</scope>
    <source>
        <tissue evidence="5">Leaves</tissue>
    </source>
</reference>
<dbReference type="PROSITE" id="PS00028">
    <property type="entry name" value="ZINC_FINGER_C2H2_1"/>
    <property type="match status" value="1"/>
</dbReference>
<dbReference type="OrthoDB" id="2129491at2759"/>
<dbReference type="InterPro" id="IPR057242">
    <property type="entry name" value="PCFS4-like"/>
</dbReference>
<dbReference type="FunFam" id="1.25.40.90:FF:000023">
    <property type="entry name" value="polyadenylation and cleavage factor homolog 4"/>
    <property type="match status" value="1"/>
</dbReference>
<evidence type="ECO:0000259" key="3">
    <source>
        <dbReference type="PROSITE" id="PS51391"/>
    </source>
</evidence>
<feature type="domain" description="CID" evidence="3">
    <location>
        <begin position="69"/>
        <end position="197"/>
    </location>
</feature>
<organism evidence="4 5">
    <name type="scientific">Coffea arabica</name>
    <name type="common">Arabian coffee</name>
    <dbReference type="NCBI Taxonomy" id="13443"/>
    <lineage>
        <taxon>Eukaryota</taxon>
        <taxon>Viridiplantae</taxon>
        <taxon>Streptophyta</taxon>
        <taxon>Embryophyta</taxon>
        <taxon>Tracheophyta</taxon>
        <taxon>Spermatophyta</taxon>
        <taxon>Magnoliopsida</taxon>
        <taxon>eudicotyledons</taxon>
        <taxon>Gunneridae</taxon>
        <taxon>Pentapetalae</taxon>
        <taxon>asterids</taxon>
        <taxon>lamiids</taxon>
        <taxon>Gentianales</taxon>
        <taxon>Rubiaceae</taxon>
        <taxon>Ixoroideae</taxon>
        <taxon>Gardenieae complex</taxon>
        <taxon>Bertiereae - Coffeeae clade</taxon>
        <taxon>Coffeeae</taxon>
        <taxon>Coffea</taxon>
    </lineage>
</organism>
<feature type="compositionally biased region" description="Gly residues" evidence="2">
    <location>
        <begin position="7"/>
        <end position="20"/>
    </location>
</feature>
<dbReference type="InterPro" id="IPR047415">
    <property type="entry name" value="Pcf11_CID"/>
</dbReference>
<evidence type="ECO:0000313" key="4">
    <source>
        <dbReference type="Proteomes" id="UP001652660"/>
    </source>
</evidence>
<feature type="region of interest" description="Disordered" evidence="2">
    <location>
        <begin position="980"/>
        <end position="1006"/>
    </location>
</feature>
<feature type="region of interest" description="Disordered" evidence="2">
    <location>
        <begin position="1"/>
        <end position="20"/>
    </location>
</feature>
<dbReference type="GO" id="GO:0003729">
    <property type="term" value="F:mRNA binding"/>
    <property type="evidence" value="ECO:0007669"/>
    <property type="project" value="InterPro"/>
</dbReference>
<gene>
    <name evidence="5" type="primary">LOC113730820</name>
</gene>
<dbReference type="InterPro" id="IPR008942">
    <property type="entry name" value="ENTH_VHS"/>
</dbReference>
<dbReference type="InterPro" id="IPR045154">
    <property type="entry name" value="PCF11-like"/>
</dbReference>
<feature type="compositionally biased region" description="Polar residues" evidence="2">
    <location>
        <begin position="644"/>
        <end position="662"/>
    </location>
</feature>
<dbReference type="AlphaFoldDB" id="A0A6P6WBT2"/>
<dbReference type="Gene3D" id="1.25.40.90">
    <property type="match status" value="1"/>
</dbReference>
<protein>
    <submittedName>
        <fullName evidence="5">Polyadenylation and cleavage factor homolog 4-like isoform X1</fullName>
    </submittedName>
</protein>
<dbReference type="GO" id="GO:0006369">
    <property type="term" value="P:termination of RNA polymerase II transcription"/>
    <property type="evidence" value="ECO:0007669"/>
    <property type="project" value="InterPro"/>
</dbReference>
<dbReference type="InterPro" id="IPR013087">
    <property type="entry name" value="Znf_C2H2_type"/>
</dbReference>
<feature type="region of interest" description="Disordered" evidence="2">
    <location>
        <begin position="274"/>
        <end position="293"/>
    </location>
</feature>
<dbReference type="Pfam" id="PF23228">
    <property type="entry name" value="zf_PCFS4"/>
    <property type="match status" value="1"/>
</dbReference>